<evidence type="ECO:0000259" key="12">
    <source>
        <dbReference type="PROSITE" id="PS51721"/>
    </source>
</evidence>
<feature type="binding site" evidence="10">
    <location>
        <position position="285"/>
    </location>
    <ligand>
        <name>Zn(2+)</name>
        <dbReference type="ChEBI" id="CHEBI:29105"/>
    </ligand>
</feature>
<evidence type="ECO:0000256" key="2">
    <source>
        <dbReference type="ARBA" id="ARBA00022517"/>
    </source>
</evidence>
<dbReference type="InterPro" id="IPR027417">
    <property type="entry name" value="P-loop_NTPase"/>
</dbReference>
<evidence type="ECO:0000256" key="1">
    <source>
        <dbReference type="ARBA" id="ARBA00022490"/>
    </source>
</evidence>
<feature type="domain" description="EngC GTPase" evidence="11">
    <location>
        <begin position="113"/>
        <end position="260"/>
    </location>
</feature>
<evidence type="ECO:0000313" key="13">
    <source>
        <dbReference type="EMBL" id="MBL4930722.1"/>
    </source>
</evidence>
<evidence type="ECO:0000259" key="11">
    <source>
        <dbReference type="PROSITE" id="PS50936"/>
    </source>
</evidence>
<dbReference type="Pfam" id="PF03193">
    <property type="entry name" value="RsgA_GTPase"/>
    <property type="match status" value="1"/>
</dbReference>
<evidence type="ECO:0000256" key="3">
    <source>
        <dbReference type="ARBA" id="ARBA00022723"/>
    </source>
</evidence>
<dbReference type="Gene3D" id="3.40.50.300">
    <property type="entry name" value="P-loop containing nucleotide triphosphate hydrolases"/>
    <property type="match status" value="1"/>
</dbReference>
<dbReference type="GO" id="GO:0019843">
    <property type="term" value="F:rRNA binding"/>
    <property type="evidence" value="ECO:0007669"/>
    <property type="project" value="UniProtKB-KW"/>
</dbReference>
<evidence type="ECO:0000256" key="9">
    <source>
        <dbReference type="ARBA" id="ARBA00023134"/>
    </source>
</evidence>
<keyword evidence="8 10" id="KW-0694">RNA-binding</keyword>
<evidence type="ECO:0000256" key="10">
    <source>
        <dbReference type="HAMAP-Rule" id="MF_01820"/>
    </source>
</evidence>
<comment type="subunit">
    <text evidence="10">Monomer. Associates with 30S ribosomal subunit, binds 16S rRNA.</text>
</comment>
<sequence length="345" mass="39604">MNNSIIENYGYTDFYEKQILEQDNLDNELIPGRIVEVHKEKYKIITEYGEVPGKLKGSIFYSDKVENIYPTVGDFALLKYNPYGESTIYKVLERKTKFSRLDSWNRIEQVVAVNFDYVFIMVSLNQDFNIKRIERYLSTAWQSGGIPVIILTKADLYDDYYSQKNEIENIAVGVDIIPVSSYTGQGIDLLGKYIKPKKTIVFLGSSGVGKSSLVNRVSGKEVMKVNSIREDDSKGRHTTTHRQLIMLDNGTMIIDTPGMRELEMWNVTDGLDIAFSEIEELAVKCKFRDCNHQSEPGCAVKAALDNGELSKDRWNNYLKLKKEAEFAKRKEEANIRQQQKKLKKI</sequence>
<evidence type="ECO:0000256" key="7">
    <source>
        <dbReference type="ARBA" id="ARBA00022833"/>
    </source>
</evidence>
<dbReference type="PROSITE" id="PS51721">
    <property type="entry name" value="G_CP"/>
    <property type="match status" value="1"/>
</dbReference>
<feature type="domain" description="CP-type G" evidence="12">
    <location>
        <begin position="104"/>
        <end position="262"/>
    </location>
</feature>
<accession>A0A937FEB5</accession>
<keyword evidence="6 10" id="KW-0378">Hydrolase</keyword>
<dbReference type="InterPro" id="IPR004881">
    <property type="entry name" value="Ribosome_biogen_GTPase_RsgA"/>
</dbReference>
<gene>
    <name evidence="10 13" type="primary">rsgA</name>
    <name evidence="13" type="ORF">JK634_02810</name>
</gene>
<keyword evidence="1 10" id="KW-0963">Cytoplasm</keyword>
<evidence type="ECO:0000313" key="14">
    <source>
        <dbReference type="Proteomes" id="UP000623681"/>
    </source>
</evidence>
<keyword evidence="2 10" id="KW-0690">Ribosome biogenesis</keyword>
<keyword evidence="14" id="KW-1185">Reference proteome</keyword>
<dbReference type="EMBL" id="JAESWA010000015">
    <property type="protein sequence ID" value="MBL4930722.1"/>
    <property type="molecule type" value="Genomic_DNA"/>
</dbReference>
<evidence type="ECO:0000256" key="6">
    <source>
        <dbReference type="ARBA" id="ARBA00022801"/>
    </source>
</evidence>
<comment type="function">
    <text evidence="10">One of several proteins that assist in the late maturation steps of the functional core of the 30S ribosomal subunit. Helps release RbfA from mature subunits. May play a role in the assembly of ribosomal proteins into the subunit. Circularly permuted GTPase that catalyzes slow GTP hydrolysis, GTPase activity is stimulated by the 30S ribosomal subunit.</text>
</comment>
<evidence type="ECO:0000256" key="5">
    <source>
        <dbReference type="ARBA" id="ARBA00022741"/>
    </source>
</evidence>
<dbReference type="InterPro" id="IPR010914">
    <property type="entry name" value="RsgA_GTPase_dom"/>
</dbReference>
<protein>
    <recommendedName>
        <fullName evidence="10">Small ribosomal subunit biogenesis GTPase RsgA</fullName>
        <ecNumber evidence="10">3.6.1.-</ecNumber>
    </recommendedName>
</protein>
<dbReference type="PANTHER" id="PTHR32120">
    <property type="entry name" value="SMALL RIBOSOMAL SUBUNIT BIOGENESIS GTPASE RSGA"/>
    <property type="match status" value="1"/>
</dbReference>
<feature type="binding site" evidence="10">
    <location>
        <position position="298"/>
    </location>
    <ligand>
        <name>Zn(2+)</name>
        <dbReference type="ChEBI" id="CHEBI:29105"/>
    </ligand>
</feature>
<dbReference type="GO" id="GO:0046872">
    <property type="term" value="F:metal ion binding"/>
    <property type="evidence" value="ECO:0007669"/>
    <property type="project" value="UniProtKB-KW"/>
</dbReference>
<feature type="binding site" evidence="10">
    <location>
        <position position="292"/>
    </location>
    <ligand>
        <name>Zn(2+)</name>
        <dbReference type="ChEBI" id="CHEBI:29105"/>
    </ligand>
</feature>
<feature type="binding site" evidence="10">
    <location>
        <begin position="204"/>
        <end position="212"/>
    </location>
    <ligand>
        <name>GTP</name>
        <dbReference type="ChEBI" id="CHEBI:37565"/>
    </ligand>
</feature>
<dbReference type="PANTHER" id="PTHR32120:SF10">
    <property type="entry name" value="SMALL RIBOSOMAL SUBUNIT BIOGENESIS GTPASE RSGA"/>
    <property type="match status" value="1"/>
</dbReference>
<reference evidence="13" key="1">
    <citation type="submission" date="2021-01" db="EMBL/GenBank/DDBJ databases">
        <title>Genome public.</title>
        <authorList>
            <person name="Liu C."/>
            <person name="Sun Q."/>
        </authorList>
    </citation>
    <scope>NUCLEOTIDE SEQUENCE</scope>
    <source>
        <strain evidence="13">YIM B02565</strain>
    </source>
</reference>
<comment type="subcellular location">
    <subcellularLocation>
        <location evidence="10">Cytoplasm</location>
    </subcellularLocation>
</comment>
<evidence type="ECO:0000256" key="4">
    <source>
        <dbReference type="ARBA" id="ARBA00022730"/>
    </source>
</evidence>
<dbReference type="GO" id="GO:0005525">
    <property type="term" value="F:GTP binding"/>
    <property type="evidence" value="ECO:0007669"/>
    <property type="project" value="UniProtKB-UniRule"/>
</dbReference>
<comment type="similarity">
    <text evidence="10">Belongs to the TRAFAC class YlqF/YawG GTPase family. RsgA subfamily.</text>
</comment>
<feature type="binding site" evidence="10">
    <location>
        <begin position="152"/>
        <end position="155"/>
    </location>
    <ligand>
        <name>GTP</name>
        <dbReference type="ChEBI" id="CHEBI:37565"/>
    </ligand>
</feature>
<dbReference type="HAMAP" id="MF_01820">
    <property type="entry name" value="GTPase_RsgA"/>
    <property type="match status" value="1"/>
</dbReference>
<dbReference type="SUPFAM" id="SSF52540">
    <property type="entry name" value="P-loop containing nucleoside triphosphate hydrolases"/>
    <property type="match status" value="1"/>
</dbReference>
<dbReference type="AlphaFoldDB" id="A0A937FEB5"/>
<dbReference type="InterPro" id="IPR030378">
    <property type="entry name" value="G_CP_dom"/>
</dbReference>
<dbReference type="PROSITE" id="PS50936">
    <property type="entry name" value="ENGC_GTPASE"/>
    <property type="match status" value="1"/>
</dbReference>
<keyword evidence="4 10" id="KW-0699">rRNA-binding</keyword>
<dbReference type="CDD" id="cd01854">
    <property type="entry name" value="YjeQ_EngC"/>
    <property type="match status" value="1"/>
</dbReference>
<dbReference type="Proteomes" id="UP000623681">
    <property type="component" value="Unassembled WGS sequence"/>
</dbReference>
<dbReference type="GO" id="GO:0042274">
    <property type="term" value="P:ribosomal small subunit biogenesis"/>
    <property type="evidence" value="ECO:0007669"/>
    <property type="project" value="UniProtKB-UniRule"/>
</dbReference>
<evidence type="ECO:0000256" key="8">
    <source>
        <dbReference type="ARBA" id="ARBA00022884"/>
    </source>
</evidence>
<feature type="binding site" evidence="10">
    <location>
        <position position="290"/>
    </location>
    <ligand>
        <name>Zn(2+)</name>
        <dbReference type="ChEBI" id="CHEBI:29105"/>
    </ligand>
</feature>
<dbReference type="Gene3D" id="1.10.40.50">
    <property type="entry name" value="Probable gtpase engc, domain 3"/>
    <property type="match status" value="1"/>
</dbReference>
<proteinExistence type="inferred from homology"/>
<dbReference type="RefSeq" id="WP_202766105.1">
    <property type="nucleotide sequence ID" value="NZ_JAESWA010000015.1"/>
</dbReference>
<dbReference type="GO" id="GO:0003924">
    <property type="term" value="F:GTPase activity"/>
    <property type="evidence" value="ECO:0007669"/>
    <property type="project" value="UniProtKB-UniRule"/>
</dbReference>
<name>A0A937FEB5_9CLOT</name>
<comment type="caution">
    <text evidence="13">The sequence shown here is derived from an EMBL/GenBank/DDBJ whole genome shotgun (WGS) entry which is preliminary data.</text>
</comment>
<dbReference type="GO" id="GO:0005737">
    <property type="term" value="C:cytoplasm"/>
    <property type="evidence" value="ECO:0007669"/>
    <property type="project" value="UniProtKB-SubCell"/>
</dbReference>
<organism evidence="13 14">
    <name type="scientific">Clostridium paridis</name>
    <dbReference type="NCBI Taxonomy" id="2803863"/>
    <lineage>
        <taxon>Bacteria</taxon>
        <taxon>Bacillati</taxon>
        <taxon>Bacillota</taxon>
        <taxon>Clostridia</taxon>
        <taxon>Eubacteriales</taxon>
        <taxon>Clostridiaceae</taxon>
        <taxon>Clostridium</taxon>
    </lineage>
</organism>
<comment type="cofactor">
    <cofactor evidence="10">
        <name>Zn(2+)</name>
        <dbReference type="ChEBI" id="CHEBI:29105"/>
    </cofactor>
    <text evidence="10">Binds 1 zinc ion per subunit.</text>
</comment>
<keyword evidence="7 10" id="KW-0862">Zinc</keyword>
<keyword evidence="3 10" id="KW-0479">Metal-binding</keyword>
<dbReference type="NCBIfam" id="TIGR00157">
    <property type="entry name" value="ribosome small subunit-dependent GTPase A"/>
    <property type="match status" value="1"/>
</dbReference>
<keyword evidence="9 10" id="KW-0342">GTP-binding</keyword>
<dbReference type="EC" id="3.6.1.-" evidence="10"/>
<keyword evidence="5 10" id="KW-0547">Nucleotide-binding</keyword>